<dbReference type="PANTHER" id="PTHR36985">
    <property type="entry name" value="TRANSLOCATION AND ASSEMBLY MODULE SUBUNIT TAMB"/>
    <property type="match status" value="1"/>
</dbReference>
<comment type="subcellular location">
    <subcellularLocation>
        <location evidence="1">Membrane</location>
        <topology evidence="1">Single-pass membrane protein</topology>
    </subcellularLocation>
</comment>
<feature type="compositionally biased region" description="Pro residues" evidence="5">
    <location>
        <begin position="1"/>
        <end position="11"/>
    </location>
</feature>
<protein>
    <submittedName>
        <fullName evidence="8">Translocation/assembly module TamB domain-containing protein</fullName>
    </submittedName>
</protein>
<evidence type="ECO:0000256" key="1">
    <source>
        <dbReference type="ARBA" id="ARBA00004167"/>
    </source>
</evidence>
<dbReference type="RefSeq" id="WP_379781748.1">
    <property type="nucleotide sequence ID" value="NZ_JBHSMU010000008.1"/>
</dbReference>
<name>A0ABW0L538_9BURK</name>
<feature type="region of interest" description="Disordered" evidence="5">
    <location>
        <begin position="1"/>
        <end position="23"/>
    </location>
</feature>
<keyword evidence="2 6" id="KW-0812">Transmembrane</keyword>
<gene>
    <name evidence="8" type="ORF">ACFPN5_07620</name>
</gene>
<evidence type="ECO:0000256" key="5">
    <source>
        <dbReference type="SAM" id="MobiDB-lite"/>
    </source>
</evidence>
<dbReference type="EMBL" id="JBHSMU010000008">
    <property type="protein sequence ID" value="MFC5459676.1"/>
    <property type="molecule type" value="Genomic_DNA"/>
</dbReference>
<evidence type="ECO:0000256" key="2">
    <source>
        <dbReference type="ARBA" id="ARBA00022692"/>
    </source>
</evidence>
<proteinExistence type="predicted"/>
<evidence type="ECO:0000256" key="6">
    <source>
        <dbReference type="SAM" id="Phobius"/>
    </source>
</evidence>
<evidence type="ECO:0000256" key="3">
    <source>
        <dbReference type="ARBA" id="ARBA00022989"/>
    </source>
</evidence>
<sequence length="1485" mass="155469">MNDHTPTPPSTEPKAQAPAKPRRWPRRVGIGLVVTGVIVGGTIWYLGRETTLQMIAERVSRSTGGKLTMTGVRGSLYGAMHIDRIVWRTDEQLAIATNIDLQWSPRQLLSRGIEINKLHAADLRMETLKETDEPAKMPTSLAAPFKITLDDARLAKLTFVNKGASTEITNVRMRLYGDKAQWQLRDAAASTPWGQVAANGSIAATKPFKLDATASLSGSQVAAGKGATSVPAQLKLRAGGDLNLTTLDINGQAGRAGGEARMGISPFAEIPLRTMTLNARNIDPGFFNPALPTADLTLSLAAKLDDKRAISGSVNMINDGPAGTIDQQRLPLRAFRGQLGGDLTAMRLSDVLIDFGTAGRFTGSGSVQRGEDEEGMGTAKFALHTDRFDLKQIHGSMKPTKIAGDIAVANVGKVQTLDINLSERGLRLAARARLENNVVDVPEARLSAGSGTIALSGRANLLEDKAFKVTANASRFNPADLGDYPEANINAVVNAAGVMAPAWKVTTDFALRPSRLFDQPLSGKGKLTADAKHVTGVDAAVSLGQNTVNLNGSFGAPGERMNWRVDGRQLATLRSDLYGAVVATGVVTGAMANPRTTFVADANGLGWVAAQRKANNSNLHVSGEAWLAGKEGARFVEAKGSGNMARFNPAAFGSPLPGSINGSFDASGRSGDNWRGALNLKLQDSTLSKSPFWGHARLAADARHVSGADVDLHVGANVVAAKGSFGAAGDRLDWRIDAPQLAAIGPDFSGVLRGAGTVSGTMDTPSLTASLEGQNLRMLTHNLRTLRATANLGSGRGGADPLVSDIQVVDYVSGDTRIAAASLQTNGTRAAHTLRAAARGADFDALTEVRGGWSGNAWAGTLATLQNKGRFAMTLAQPVPLRIGVAPGAGVAGLAKPQSLAFNGAVIRLPAGTVRVDTLTKTGSRWNSSGAAAGVPLNYLAQFSEALRENVRGNLLLGANWALDLRTATATGGAPALAGNVRVFREGGDAIVGGGVAPVPLGLRTFEARADVQGSSLRTQLTIDGTRTGTVRADGTVQMIRGRVDRDSPLRMTANADMPSIAWIAPFAGQRDLELDGSVKLAVTAGGTIGTPVLNGSVNGDAMAVRWPEQGVRLRNGQLRSQLAGDRLVLQRLYLEGMSGNATADGSIRFGAGAPAMQLNLVANKLEALSRPDRTVIVSGNAALVRDTNRFTLDGSFKADRALIEFAPAGRPTISEDVIVLGRGKPVPPEPKEAEVPLTVNLAADLGDNFHLRGLGLDAMLEGSVRVRKIGPRPPRVNGTIRVASGKYAAYGQNLAIQRGVITFSGAMDNPALDVLAVRKQPEGEQLSETNVEAGVQVRGTAQSPQARLVSTPNVPDSEKLAWLVLGHGMEGTSGNEKDVLSAAAGALLGGKGGTGGITSKMANALGVDELGIGQGRNGDAEGLANTVVTVGKRISSRAYISFEQGATTASSLVRLRYKMTPKITLQFQTGTNTALDVLYAWAFD</sequence>
<organism evidence="8 9">
    <name type="scientific">Massilia niabensis</name>
    <dbReference type="NCBI Taxonomy" id="544910"/>
    <lineage>
        <taxon>Bacteria</taxon>
        <taxon>Pseudomonadati</taxon>
        <taxon>Pseudomonadota</taxon>
        <taxon>Betaproteobacteria</taxon>
        <taxon>Burkholderiales</taxon>
        <taxon>Oxalobacteraceae</taxon>
        <taxon>Telluria group</taxon>
        <taxon>Massilia</taxon>
    </lineage>
</organism>
<keyword evidence="3 6" id="KW-1133">Transmembrane helix</keyword>
<evidence type="ECO:0000256" key="4">
    <source>
        <dbReference type="ARBA" id="ARBA00023136"/>
    </source>
</evidence>
<feature type="domain" description="Translocation and assembly module TamB C-terminal" evidence="7">
    <location>
        <begin position="1139"/>
        <end position="1484"/>
    </location>
</feature>
<evidence type="ECO:0000313" key="8">
    <source>
        <dbReference type="EMBL" id="MFC5459676.1"/>
    </source>
</evidence>
<dbReference type="PANTHER" id="PTHR36985:SF1">
    <property type="entry name" value="TRANSLOCATION AND ASSEMBLY MODULE SUBUNIT TAMB"/>
    <property type="match status" value="1"/>
</dbReference>
<accession>A0ABW0L538</accession>
<feature type="transmembrane region" description="Helical" evidence="6">
    <location>
        <begin position="28"/>
        <end position="47"/>
    </location>
</feature>
<keyword evidence="4 6" id="KW-0472">Membrane</keyword>
<keyword evidence="9" id="KW-1185">Reference proteome</keyword>
<dbReference type="Pfam" id="PF04357">
    <property type="entry name" value="TamB"/>
    <property type="match status" value="1"/>
</dbReference>
<reference evidence="9" key="1">
    <citation type="journal article" date="2019" name="Int. J. Syst. Evol. Microbiol.">
        <title>The Global Catalogue of Microorganisms (GCM) 10K type strain sequencing project: providing services to taxonomists for standard genome sequencing and annotation.</title>
        <authorList>
            <consortium name="The Broad Institute Genomics Platform"/>
            <consortium name="The Broad Institute Genome Sequencing Center for Infectious Disease"/>
            <person name="Wu L."/>
            <person name="Ma J."/>
        </authorList>
    </citation>
    <scope>NUCLEOTIDE SEQUENCE [LARGE SCALE GENOMIC DNA]</scope>
    <source>
        <strain evidence="9">KACC 12649</strain>
    </source>
</reference>
<dbReference type="InterPro" id="IPR007452">
    <property type="entry name" value="TamB_C"/>
</dbReference>
<evidence type="ECO:0000259" key="7">
    <source>
        <dbReference type="Pfam" id="PF04357"/>
    </source>
</evidence>
<dbReference type="Proteomes" id="UP001596050">
    <property type="component" value="Unassembled WGS sequence"/>
</dbReference>
<evidence type="ECO:0000313" key="9">
    <source>
        <dbReference type="Proteomes" id="UP001596050"/>
    </source>
</evidence>
<comment type="caution">
    <text evidence="8">The sequence shown here is derived from an EMBL/GenBank/DDBJ whole genome shotgun (WGS) entry which is preliminary data.</text>
</comment>